<proteinExistence type="predicted"/>
<evidence type="ECO:0000256" key="1">
    <source>
        <dbReference type="SAM" id="MobiDB-lite"/>
    </source>
</evidence>
<name>A0A843VGV1_COLES</name>
<protein>
    <submittedName>
        <fullName evidence="2">Uncharacterized protein</fullName>
    </submittedName>
</protein>
<keyword evidence="3" id="KW-1185">Reference proteome</keyword>
<evidence type="ECO:0000313" key="2">
    <source>
        <dbReference type="EMBL" id="MQL95175.1"/>
    </source>
</evidence>
<evidence type="ECO:0000313" key="3">
    <source>
        <dbReference type="Proteomes" id="UP000652761"/>
    </source>
</evidence>
<feature type="region of interest" description="Disordered" evidence="1">
    <location>
        <begin position="152"/>
        <end position="207"/>
    </location>
</feature>
<reference evidence="2" key="1">
    <citation type="submission" date="2017-07" db="EMBL/GenBank/DDBJ databases">
        <title>Taro Niue Genome Assembly and Annotation.</title>
        <authorList>
            <person name="Atibalentja N."/>
            <person name="Keating K."/>
            <person name="Fields C.J."/>
        </authorList>
    </citation>
    <scope>NUCLEOTIDE SEQUENCE</scope>
    <source>
        <strain evidence="2">Niue_2</strain>
        <tissue evidence="2">Leaf</tissue>
    </source>
</reference>
<feature type="compositionally biased region" description="Polar residues" evidence="1">
    <location>
        <begin position="152"/>
        <end position="163"/>
    </location>
</feature>
<dbReference type="AlphaFoldDB" id="A0A843VGV1"/>
<gene>
    <name evidence="2" type="ORF">Taro_027845</name>
</gene>
<organism evidence="2 3">
    <name type="scientific">Colocasia esculenta</name>
    <name type="common">Wild taro</name>
    <name type="synonym">Arum esculentum</name>
    <dbReference type="NCBI Taxonomy" id="4460"/>
    <lineage>
        <taxon>Eukaryota</taxon>
        <taxon>Viridiplantae</taxon>
        <taxon>Streptophyta</taxon>
        <taxon>Embryophyta</taxon>
        <taxon>Tracheophyta</taxon>
        <taxon>Spermatophyta</taxon>
        <taxon>Magnoliopsida</taxon>
        <taxon>Liliopsida</taxon>
        <taxon>Araceae</taxon>
        <taxon>Aroideae</taxon>
        <taxon>Colocasieae</taxon>
        <taxon>Colocasia</taxon>
    </lineage>
</organism>
<sequence length="207" mass="22839">MVAALISVAIVSLSRLAATSRSGGHRFKTEGAPHFPLSPLLPLLLPLELSCSFSVFLLARGARAKAWTCRSCRARARVVRCGEEAFFPTRRPQRGGSSRGEVVTVAWDPHPREPVEGVLWATSVLELAATRRTLELRGKRWLGQWHVSHLQSSRGWSGTPRTVRSSPRRRPSSPSSHCLTPCGPGTTWRGETSQQRQSARRAEETGR</sequence>
<accession>A0A843VGV1</accession>
<dbReference type="Proteomes" id="UP000652761">
    <property type="component" value="Unassembled WGS sequence"/>
</dbReference>
<dbReference type="EMBL" id="NMUH01001763">
    <property type="protein sequence ID" value="MQL95175.1"/>
    <property type="molecule type" value="Genomic_DNA"/>
</dbReference>
<comment type="caution">
    <text evidence="2">The sequence shown here is derived from an EMBL/GenBank/DDBJ whole genome shotgun (WGS) entry which is preliminary data.</text>
</comment>